<evidence type="ECO:0000256" key="1">
    <source>
        <dbReference type="ARBA" id="ARBA00023098"/>
    </source>
</evidence>
<dbReference type="GO" id="GO:0016042">
    <property type="term" value="P:lipid catabolic process"/>
    <property type="evidence" value="ECO:0007669"/>
    <property type="project" value="UniProtKB-UniRule"/>
</dbReference>
<dbReference type="GO" id="GO:0016787">
    <property type="term" value="F:hydrolase activity"/>
    <property type="evidence" value="ECO:0007669"/>
    <property type="project" value="UniProtKB-UniRule"/>
</dbReference>
<gene>
    <name evidence="5" type="ORF">YASMINEVIRUS_1453</name>
</gene>
<feature type="compositionally biased region" description="Low complexity" evidence="3">
    <location>
        <begin position="133"/>
        <end position="154"/>
    </location>
</feature>
<feature type="compositionally biased region" description="Basic and acidic residues" evidence="3">
    <location>
        <begin position="384"/>
        <end position="429"/>
    </location>
</feature>
<feature type="region of interest" description="Disordered" evidence="3">
    <location>
        <begin position="354"/>
        <end position="429"/>
    </location>
</feature>
<dbReference type="EMBL" id="UPSH01000001">
    <property type="protein sequence ID" value="VBB18921.1"/>
    <property type="molecule type" value="Genomic_DNA"/>
</dbReference>
<feature type="active site" description="Nucleophile" evidence="2">
    <location>
        <position position="213"/>
    </location>
</feature>
<dbReference type="PROSITE" id="PS51635">
    <property type="entry name" value="PNPLA"/>
    <property type="match status" value="1"/>
</dbReference>
<feature type="active site" description="Proton acceptor" evidence="2">
    <location>
        <position position="530"/>
    </location>
</feature>
<protein>
    <recommendedName>
        <fullName evidence="4">PNPLA domain-containing protein</fullName>
    </recommendedName>
</protein>
<feature type="short sequence motif" description="GXSXG" evidence="2">
    <location>
        <begin position="211"/>
        <end position="215"/>
    </location>
</feature>
<name>A0A5K0UB55_9VIRU</name>
<dbReference type="Pfam" id="PF01734">
    <property type="entry name" value="Patatin"/>
    <property type="match status" value="2"/>
</dbReference>
<dbReference type="Proteomes" id="UP000594342">
    <property type="component" value="Unassembled WGS sequence"/>
</dbReference>
<feature type="region of interest" description="Disordered" evidence="3">
    <location>
        <begin position="131"/>
        <end position="154"/>
    </location>
</feature>
<keyword evidence="1 2" id="KW-0443">Lipid metabolism</keyword>
<evidence type="ECO:0000259" key="4">
    <source>
        <dbReference type="PROSITE" id="PS51635"/>
    </source>
</evidence>
<reference evidence="5 6" key="1">
    <citation type="submission" date="2018-10" db="EMBL/GenBank/DDBJ databases">
        <authorList>
            <consortium name="IHU Genomes"/>
        </authorList>
    </citation>
    <scope>NUCLEOTIDE SEQUENCE [LARGE SCALE GENOMIC DNA]</scope>
    <source>
        <strain evidence="5 6">A1</strain>
    </source>
</reference>
<evidence type="ECO:0000256" key="2">
    <source>
        <dbReference type="PROSITE-ProRule" id="PRU01161"/>
    </source>
</evidence>
<feature type="domain" description="PNPLA" evidence="4">
    <location>
        <begin position="178"/>
        <end position="543"/>
    </location>
</feature>
<dbReference type="Gene3D" id="3.40.1090.10">
    <property type="entry name" value="Cytosolic phospholipase A2 catalytic domain"/>
    <property type="match status" value="2"/>
</dbReference>
<dbReference type="SUPFAM" id="SSF52151">
    <property type="entry name" value="FabD/lysophospholipase-like"/>
    <property type="match status" value="2"/>
</dbReference>
<feature type="short sequence motif" description="DGA/G" evidence="2">
    <location>
        <begin position="530"/>
        <end position="532"/>
    </location>
</feature>
<feature type="short sequence motif" description="GXGXXG" evidence="2">
    <location>
        <begin position="182"/>
        <end position="187"/>
    </location>
</feature>
<keyword evidence="6" id="KW-1185">Reference proteome</keyword>
<dbReference type="InterPro" id="IPR002641">
    <property type="entry name" value="PNPLA_dom"/>
</dbReference>
<evidence type="ECO:0000256" key="3">
    <source>
        <dbReference type="SAM" id="MobiDB-lite"/>
    </source>
</evidence>
<sequence>MDIIRTYLTNVNNTTKVATVGNYKIVTSNDKNSKKVFLIYDPDNLVLNSKSLIKLLMIKTLPHEMLNRLINNTSQSIKKYTEKVSLVSGVLYEDRIFFNFDPYCNFLLGNGTKGKDIRDIITKTTTYHQKQISGSGTSSGSSSGSGTGSIVSTNSTKSIPQKEIDFSRIVNPYGYEKVVFTGGGTKGIIYVGAFLGLLATGQIFYLNHFAGTSVGALTSMIAGCITPPGEDYDLLRGLTLREIATRGCPIVERYQEALSFAMERFCKRNIETFYAPPSYTFYGIWTAIDTVIKNNGLYDPQKSGFQIWYALICKKICQIMKNGLDKLIIIKKKDGTFVEFPDVEFPRNLMKEMHESASNSSNTGTEGSPSKSPSSSPGTTTQTLKDDNKPETKGEIKVEAKTETKPDTKPDTSEKSDKQKDPLKVQEDEYQRVKQEFEKLYREYCGGIDIDTDQFVGWELVKFFTYNEYHELTKKTIVMTGTQTKRLGTVYYTHTDREYKDLSVMTGAMASMSIPLVFRAPIINDSYNLDGGIFDNYPLTHCDKKVKDKITQYNNKIFGYLIDDKNTVIDAYEIIRELWLVYDGFIEFANIGYLKDAPNYSEITEMFFEIRSEVYKLLYFTDVELETFLNRDKEREKVSGFNIVDLEEIFAKMKERSDTKNQKDQKDATASFNPDLDFSQLKLPIEGIAFVEKNLRTLDSHYRDFESIFKIGRKTDLADVTELSIRHGEAYNAIVDIVLNDIMVLESMDQSDELVSRYLSILSHLMGHILGYYELKGNFIKSDDLETPGKHFSEIMKALYKKMTTFETTTDLAVTTVNKQREKAKQQPIKNYIKNSIQIATTMIVKILTRGSGSNIDTSDLELNKEQSSYTKAVNYLFHTDMLGILYKYICIANDRICNDSFNRMRTIKLNTFETATLHFDMDEELKGRLIYEGFSKTIKHFTSLLHIMEITERQRPSDEYLDSVEQRYKYII</sequence>
<feature type="compositionally biased region" description="Low complexity" evidence="3">
    <location>
        <begin position="363"/>
        <end position="383"/>
    </location>
</feature>
<organism evidence="5 6">
    <name type="scientific">Yasminevirus sp. GU-2018</name>
    <dbReference type="NCBI Taxonomy" id="2420051"/>
    <lineage>
        <taxon>Viruses</taxon>
        <taxon>Varidnaviria</taxon>
        <taxon>Bamfordvirae</taxon>
        <taxon>Nucleocytoviricota</taxon>
        <taxon>Megaviricetes</taxon>
        <taxon>Imitervirales</taxon>
        <taxon>Mimiviridae</taxon>
        <taxon>Klosneuvirinae</taxon>
        <taxon>Yasminevirus</taxon>
        <taxon>Yasminevirus saudimassiliense</taxon>
    </lineage>
</organism>
<evidence type="ECO:0000313" key="6">
    <source>
        <dbReference type="Proteomes" id="UP000594342"/>
    </source>
</evidence>
<keyword evidence="2" id="KW-0442">Lipid degradation</keyword>
<evidence type="ECO:0000313" key="5">
    <source>
        <dbReference type="EMBL" id="VBB18921.1"/>
    </source>
</evidence>
<comment type="caution">
    <text evidence="5">The sequence shown here is derived from an EMBL/GenBank/DDBJ whole genome shotgun (WGS) entry which is preliminary data.</text>
</comment>
<proteinExistence type="predicted"/>
<dbReference type="InterPro" id="IPR016035">
    <property type="entry name" value="Acyl_Trfase/lysoPLipase"/>
</dbReference>
<accession>A0A5K0UB55</accession>
<keyword evidence="2" id="KW-0378">Hydrolase</keyword>